<keyword evidence="1" id="KW-0732">Signal</keyword>
<feature type="chain" id="PRO_5014973438" evidence="1">
    <location>
        <begin position="19"/>
        <end position="66"/>
    </location>
</feature>
<feature type="signal peptide" evidence="1">
    <location>
        <begin position="1"/>
        <end position="18"/>
    </location>
</feature>
<reference evidence="2" key="1">
    <citation type="submission" date="2018-01" db="EMBL/GenBank/DDBJ databases">
        <title>An insight into the sialome of Amazonian anophelines.</title>
        <authorList>
            <person name="Ribeiro J.M."/>
            <person name="Scarpassa V."/>
            <person name="Calvo E."/>
        </authorList>
    </citation>
    <scope>NUCLEOTIDE SEQUENCE</scope>
</reference>
<evidence type="ECO:0000256" key="1">
    <source>
        <dbReference type="SAM" id="SignalP"/>
    </source>
</evidence>
<name>A0A2M4DCL1_ANODA</name>
<dbReference type="EMBL" id="GGFL01011023">
    <property type="protein sequence ID" value="MBW75201.1"/>
    <property type="molecule type" value="Transcribed_RNA"/>
</dbReference>
<evidence type="ECO:0000313" key="2">
    <source>
        <dbReference type="EMBL" id="MBW75201.1"/>
    </source>
</evidence>
<organism evidence="2">
    <name type="scientific">Anopheles darlingi</name>
    <name type="common">Mosquito</name>
    <dbReference type="NCBI Taxonomy" id="43151"/>
    <lineage>
        <taxon>Eukaryota</taxon>
        <taxon>Metazoa</taxon>
        <taxon>Ecdysozoa</taxon>
        <taxon>Arthropoda</taxon>
        <taxon>Hexapoda</taxon>
        <taxon>Insecta</taxon>
        <taxon>Pterygota</taxon>
        <taxon>Neoptera</taxon>
        <taxon>Endopterygota</taxon>
        <taxon>Diptera</taxon>
        <taxon>Nematocera</taxon>
        <taxon>Culicoidea</taxon>
        <taxon>Culicidae</taxon>
        <taxon>Anophelinae</taxon>
        <taxon>Anopheles</taxon>
    </lineage>
</organism>
<proteinExistence type="predicted"/>
<protein>
    <submittedName>
        <fullName evidence="2">Putative secreted protein</fullName>
    </submittedName>
</protein>
<dbReference type="AlphaFoldDB" id="A0A2M4DCL1"/>
<accession>A0A2M4DCL1</accession>
<sequence>MLLLLLVLVLMADSNVVGFLRPPSPVLQGPIDLEPRPLGHLGRKREIASGIVLCAAPPCNESKPGA</sequence>